<feature type="non-terminal residue" evidence="1">
    <location>
        <position position="1"/>
    </location>
</feature>
<evidence type="ECO:0000313" key="2">
    <source>
        <dbReference type="Proteomes" id="UP000789759"/>
    </source>
</evidence>
<dbReference type="AlphaFoldDB" id="A0A9N9KA88"/>
<reference evidence="1" key="1">
    <citation type="submission" date="2021-06" db="EMBL/GenBank/DDBJ databases">
        <authorList>
            <person name="Kallberg Y."/>
            <person name="Tangrot J."/>
            <person name="Rosling A."/>
        </authorList>
    </citation>
    <scope>NUCLEOTIDE SEQUENCE</scope>
    <source>
        <strain evidence="1">FL966</strain>
    </source>
</reference>
<evidence type="ECO:0000313" key="1">
    <source>
        <dbReference type="EMBL" id="CAG8817017.1"/>
    </source>
</evidence>
<keyword evidence="2" id="KW-1185">Reference proteome</keyword>
<gene>
    <name evidence="1" type="ORF">CPELLU_LOCUS19296</name>
</gene>
<comment type="caution">
    <text evidence="1">The sequence shown here is derived from an EMBL/GenBank/DDBJ whole genome shotgun (WGS) entry which is preliminary data.</text>
</comment>
<dbReference type="EMBL" id="CAJVQA010044989">
    <property type="protein sequence ID" value="CAG8817017.1"/>
    <property type="molecule type" value="Genomic_DNA"/>
</dbReference>
<protein>
    <submittedName>
        <fullName evidence="1">12976_t:CDS:1</fullName>
    </submittedName>
</protein>
<sequence length="46" mass="5225">ASCSNARNFLNDIDKLQNKLPDLLTFYSNQYSFHVSASNDGLFLLE</sequence>
<feature type="non-terminal residue" evidence="1">
    <location>
        <position position="46"/>
    </location>
</feature>
<dbReference type="Proteomes" id="UP000789759">
    <property type="component" value="Unassembled WGS sequence"/>
</dbReference>
<organism evidence="1 2">
    <name type="scientific">Cetraspora pellucida</name>
    <dbReference type="NCBI Taxonomy" id="1433469"/>
    <lineage>
        <taxon>Eukaryota</taxon>
        <taxon>Fungi</taxon>
        <taxon>Fungi incertae sedis</taxon>
        <taxon>Mucoromycota</taxon>
        <taxon>Glomeromycotina</taxon>
        <taxon>Glomeromycetes</taxon>
        <taxon>Diversisporales</taxon>
        <taxon>Gigasporaceae</taxon>
        <taxon>Cetraspora</taxon>
    </lineage>
</organism>
<name>A0A9N9KA88_9GLOM</name>
<proteinExistence type="predicted"/>
<accession>A0A9N9KA88</accession>